<protein>
    <submittedName>
        <fullName evidence="2">Uncharacterized protein</fullName>
    </submittedName>
</protein>
<dbReference type="VEuPathDB" id="FungiDB:H310_12152"/>
<name>A0A024TLB2_9STRA</name>
<dbReference type="AlphaFoldDB" id="A0A024TLB2"/>
<sequence>MSLKQGQNSYKLTSMGNFHNVLGREAITPLPPTVNVDMKGPTALSLNPIRPGTCLHLLVEHADELNPMWAWVQGLAYNDLDRVLMFEDAPWVATLRMLHALVADAKREEGTGNDGMQGLQTTTEFKRHRSFHT</sequence>
<dbReference type="EMBL" id="KI913987">
    <property type="protein sequence ID" value="ETV94152.1"/>
    <property type="molecule type" value="Genomic_DNA"/>
</dbReference>
<reference evidence="2" key="1">
    <citation type="submission" date="2013-12" db="EMBL/GenBank/DDBJ databases">
        <title>The Genome Sequence of Aphanomyces invadans NJM9701.</title>
        <authorList>
            <consortium name="The Broad Institute Genomics Platform"/>
            <person name="Russ C."/>
            <person name="Tyler B."/>
            <person name="van West P."/>
            <person name="Dieguez-Uribeondo J."/>
            <person name="Young S.K."/>
            <person name="Zeng Q."/>
            <person name="Gargeya S."/>
            <person name="Fitzgerald M."/>
            <person name="Abouelleil A."/>
            <person name="Alvarado L."/>
            <person name="Chapman S.B."/>
            <person name="Gainer-Dewar J."/>
            <person name="Goldberg J."/>
            <person name="Griggs A."/>
            <person name="Gujja S."/>
            <person name="Hansen M."/>
            <person name="Howarth C."/>
            <person name="Imamovic A."/>
            <person name="Ireland A."/>
            <person name="Larimer J."/>
            <person name="McCowan C."/>
            <person name="Murphy C."/>
            <person name="Pearson M."/>
            <person name="Poon T.W."/>
            <person name="Priest M."/>
            <person name="Roberts A."/>
            <person name="Saif S."/>
            <person name="Shea T."/>
            <person name="Sykes S."/>
            <person name="Wortman J."/>
            <person name="Nusbaum C."/>
            <person name="Birren B."/>
        </authorList>
    </citation>
    <scope>NUCLEOTIDE SEQUENCE [LARGE SCALE GENOMIC DNA]</scope>
    <source>
        <strain evidence="2">NJM9701</strain>
    </source>
</reference>
<dbReference type="RefSeq" id="XP_008877355.1">
    <property type="nucleotide sequence ID" value="XM_008879133.1"/>
</dbReference>
<gene>
    <name evidence="2" type="ORF">H310_12152</name>
</gene>
<proteinExistence type="predicted"/>
<accession>A0A024TLB2</accession>
<feature type="region of interest" description="Disordered" evidence="1">
    <location>
        <begin position="109"/>
        <end position="133"/>
    </location>
</feature>
<organism evidence="2">
    <name type="scientific">Aphanomyces invadans</name>
    <dbReference type="NCBI Taxonomy" id="157072"/>
    <lineage>
        <taxon>Eukaryota</taxon>
        <taxon>Sar</taxon>
        <taxon>Stramenopiles</taxon>
        <taxon>Oomycota</taxon>
        <taxon>Saprolegniomycetes</taxon>
        <taxon>Saprolegniales</taxon>
        <taxon>Verrucalvaceae</taxon>
        <taxon>Aphanomyces</taxon>
    </lineage>
</organism>
<dbReference type="GeneID" id="20089202"/>
<evidence type="ECO:0000256" key="1">
    <source>
        <dbReference type="SAM" id="MobiDB-lite"/>
    </source>
</evidence>
<evidence type="ECO:0000313" key="2">
    <source>
        <dbReference type="EMBL" id="ETV94152.1"/>
    </source>
</evidence>